<dbReference type="NCBIfam" id="NF001266">
    <property type="entry name" value="PRK00228.1-1"/>
    <property type="match status" value="1"/>
</dbReference>
<dbReference type="HAMAP" id="MF_00758">
    <property type="entry name" value="UPF0301"/>
    <property type="match status" value="1"/>
</dbReference>
<dbReference type="Gene3D" id="3.40.1740.10">
    <property type="entry name" value="VC0467-like"/>
    <property type="match status" value="1"/>
</dbReference>
<dbReference type="EMBL" id="JAEKCB010000003">
    <property type="protein sequence ID" value="MBJ2117444.1"/>
    <property type="molecule type" value="Genomic_DNA"/>
</dbReference>
<dbReference type="InterPro" id="IPR003774">
    <property type="entry name" value="AlgH-like"/>
</dbReference>
<reference evidence="5" key="2">
    <citation type="submission" date="2015-06" db="EMBL/GenBank/DDBJ databases">
        <authorList>
            <person name="Urmite Genomes"/>
        </authorList>
    </citation>
    <scope>NUCLEOTIDE SEQUENCE [LARGE SCALE GENOMIC DNA]</scope>
    <source>
        <strain evidence="5">CSUR P1867</strain>
    </source>
</reference>
<comment type="similarity">
    <text evidence="1 2">Belongs to the UPF0301 (AlgH) family.</text>
</comment>
<reference evidence="4 6" key="3">
    <citation type="submission" date="2020-12" db="EMBL/GenBank/DDBJ databases">
        <title>Enhanced detection system for hospital associated transmission using whole genome sequencing surveillance.</title>
        <authorList>
            <person name="Harrison L.H."/>
            <person name="Van Tyne D."/>
            <person name="Marsh J.W."/>
            <person name="Griffith M.P."/>
            <person name="Snyder D.J."/>
            <person name="Cooper V.S."/>
            <person name="Mustapha M."/>
        </authorList>
    </citation>
    <scope>NUCLEOTIDE SEQUENCE [LARGE SCALE GENOMIC DNA]</scope>
    <source>
        <strain evidence="4 6">PR00195</strain>
    </source>
</reference>
<dbReference type="GO" id="GO:0005829">
    <property type="term" value="C:cytosol"/>
    <property type="evidence" value="ECO:0007669"/>
    <property type="project" value="TreeGrafter"/>
</dbReference>
<dbReference type="PANTHER" id="PTHR30327:SF1">
    <property type="entry name" value="UPF0301 PROTEIN YQGE"/>
    <property type="match status" value="1"/>
</dbReference>
<sequence>MNLLNHFLIAMPSLSDPLFERSVVYVCEHNENGAMGLIINKPIEDISVEGVLDQLEIFSTDRDEAISLQKPVMSGGPVAEEHGFILHTPVSGFSSSIKISDSTMITTSKDVLETLGTARQPEKTLVSLGYSSWEQGQLEKEILENSWLTVEASPQIIFDTPIAERWHKAAELIGINIHTISPIAGHA</sequence>
<evidence type="ECO:0000313" key="5">
    <source>
        <dbReference type="Proteomes" id="UP000183920"/>
    </source>
</evidence>
<dbReference type="SUPFAM" id="SSF143456">
    <property type="entry name" value="VC0467-like"/>
    <property type="match status" value="1"/>
</dbReference>
<dbReference type="GeneID" id="84585147"/>
<evidence type="ECO:0000313" key="3">
    <source>
        <dbReference type="EMBL" id="CRL61453.1"/>
    </source>
</evidence>
<dbReference type="EMBL" id="CVRY01000003">
    <property type="protein sequence ID" value="CRL61453.1"/>
    <property type="molecule type" value="Genomic_DNA"/>
</dbReference>
<keyword evidence="6" id="KW-1185">Reference proteome</keyword>
<protein>
    <recommendedName>
        <fullName evidence="2">UPF0301 protein BN1804_01465</fullName>
    </recommendedName>
</protein>
<accession>A0A0G4Q6A8</accession>
<dbReference type="Proteomes" id="UP000183920">
    <property type="component" value="Unassembled WGS sequence"/>
</dbReference>
<name>A0A0G4Q6A8_9GAMM</name>
<dbReference type="Gene3D" id="3.30.70.1300">
    <property type="entry name" value="VC0467-like domains"/>
    <property type="match status" value="1"/>
</dbReference>
<accession>A0A379EJN9</accession>
<reference evidence="3" key="1">
    <citation type="submission" date="2015-06" db="EMBL/GenBank/DDBJ databases">
        <authorList>
            <person name="Urmite Genomes Urmite Genomes"/>
        </authorList>
    </citation>
    <scope>NUCLEOTIDE SEQUENCE [LARGE SCALE GENOMIC DNA]</scope>
    <source>
        <strain evidence="3">CSUR P1867</strain>
    </source>
</reference>
<dbReference type="Proteomes" id="UP000619976">
    <property type="component" value="Unassembled WGS sequence"/>
</dbReference>
<organism evidence="3 5">
    <name type="scientific">Proteus penneri</name>
    <dbReference type="NCBI Taxonomy" id="102862"/>
    <lineage>
        <taxon>Bacteria</taxon>
        <taxon>Pseudomonadati</taxon>
        <taxon>Pseudomonadota</taxon>
        <taxon>Gammaproteobacteria</taxon>
        <taxon>Enterobacterales</taxon>
        <taxon>Morganellaceae</taxon>
        <taxon>Proteus</taxon>
    </lineage>
</organism>
<dbReference type="RefSeq" id="WP_023581015.1">
    <property type="nucleotide sequence ID" value="NZ_CAXOKJ010000002.1"/>
</dbReference>
<dbReference type="Pfam" id="PF02622">
    <property type="entry name" value="DUF179"/>
    <property type="match status" value="1"/>
</dbReference>
<evidence type="ECO:0000256" key="2">
    <source>
        <dbReference type="HAMAP-Rule" id="MF_00758"/>
    </source>
</evidence>
<dbReference type="AlphaFoldDB" id="A0A0G4Q6A8"/>
<dbReference type="PANTHER" id="PTHR30327">
    <property type="entry name" value="UNCHARACTERIZED PROTEIN YQGE"/>
    <property type="match status" value="1"/>
</dbReference>
<proteinExistence type="inferred from homology"/>
<gene>
    <name evidence="3" type="ORF">BN1804_01465</name>
    <name evidence="4" type="ORF">JFQ69_07205</name>
</gene>
<evidence type="ECO:0000313" key="4">
    <source>
        <dbReference type="EMBL" id="MBJ2117444.1"/>
    </source>
</evidence>
<evidence type="ECO:0000313" key="6">
    <source>
        <dbReference type="Proteomes" id="UP000619976"/>
    </source>
</evidence>
<evidence type="ECO:0000256" key="1">
    <source>
        <dbReference type="ARBA" id="ARBA00009600"/>
    </source>
</evidence>